<keyword evidence="2" id="KW-1133">Transmembrane helix</keyword>
<proteinExistence type="predicted"/>
<name>A0A445FID9_GLYSO</name>
<keyword evidence="2" id="KW-0812">Transmembrane</keyword>
<gene>
    <name evidence="3" type="ORF">D0Y65_051865</name>
</gene>
<dbReference type="Proteomes" id="UP000289340">
    <property type="component" value="Chromosome 19"/>
</dbReference>
<evidence type="ECO:0000256" key="1">
    <source>
        <dbReference type="SAM" id="MobiDB-lite"/>
    </source>
</evidence>
<dbReference type="AlphaFoldDB" id="A0A445FID9"/>
<feature type="transmembrane region" description="Helical" evidence="2">
    <location>
        <begin position="30"/>
        <end position="58"/>
    </location>
</feature>
<protein>
    <submittedName>
        <fullName evidence="3">Uncharacterized protein</fullName>
    </submittedName>
</protein>
<keyword evidence="2" id="KW-0472">Membrane</keyword>
<accession>A0A445FID9</accession>
<sequence length="227" mass="25392">MTHDLLAESDNLGIKPMKVPLEPVEGSICFLLLAGIVTLLLLGTITLILTGVAVVWFYNGFYVLDNNLQIWINLCRPLPTTVCNQFLAKDTTSVTSTNTQQKKGPKGSEPTRQHRKVERCLLSLQQRLHKIKEVQCMDAMLCVLKAFESGLHVSGLRGASSESGSSCYYSFQVRNGEESYLSLSDIKRRIFCNLQRASLSGQERMKDGMTRTRSKSLGILYPKRARC</sequence>
<evidence type="ECO:0000256" key="2">
    <source>
        <dbReference type="SAM" id="Phobius"/>
    </source>
</evidence>
<comment type="caution">
    <text evidence="3">The sequence shown here is derived from an EMBL/GenBank/DDBJ whole genome shotgun (WGS) entry which is preliminary data.</text>
</comment>
<evidence type="ECO:0000313" key="4">
    <source>
        <dbReference type="Proteomes" id="UP000289340"/>
    </source>
</evidence>
<organism evidence="3 4">
    <name type="scientific">Glycine soja</name>
    <name type="common">Wild soybean</name>
    <dbReference type="NCBI Taxonomy" id="3848"/>
    <lineage>
        <taxon>Eukaryota</taxon>
        <taxon>Viridiplantae</taxon>
        <taxon>Streptophyta</taxon>
        <taxon>Embryophyta</taxon>
        <taxon>Tracheophyta</taxon>
        <taxon>Spermatophyta</taxon>
        <taxon>Magnoliopsida</taxon>
        <taxon>eudicotyledons</taxon>
        <taxon>Gunneridae</taxon>
        <taxon>Pentapetalae</taxon>
        <taxon>rosids</taxon>
        <taxon>fabids</taxon>
        <taxon>Fabales</taxon>
        <taxon>Fabaceae</taxon>
        <taxon>Papilionoideae</taxon>
        <taxon>50 kb inversion clade</taxon>
        <taxon>NPAAA clade</taxon>
        <taxon>indigoferoid/millettioid clade</taxon>
        <taxon>Phaseoleae</taxon>
        <taxon>Glycine</taxon>
        <taxon>Glycine subgen. Soja</taxon>
    </lineage>
</organism>
<keyword evidence="4" id="KW-1185">Reference proteome</keyword>
<feature type="region of interest" description="Disordered" evidence="1">
    <location>
        <begin position="94"/>
        <end position="114"/>
    </location>
</feature>
<reference evidence="3 4" key="1">
    <citation type="submission" date="2018-09" db="EMBL/GenBank/DDBJ databases">
        <title>A high-quality reference genome of wild soybean provides a powerful tool to mine soybean genomes.</title>
        <authorList>
            <person name="Xie M."/>
            <person name="Chung C.Y.L."/>
            <person name="Li M.-W."/>
            <person name="Wong F.-L."/>
            <person name="Chan T.-F."/>
            <person name="Lam H.-M."/>
        </authorList>
    </citation>
    <scope>NUCLEOTIDE SEQUENCE [LARGE SCALE GENOMIC DNA]</scope>
    <source>
        <strain evidence="4">cv. W05</strain>
        <tissue evidence="3">Hypocotyl of etiolated seedlings</tissue>
    </source>
</reference>
<dbReference type="EMBL" id="QZWG01000019">
    <property type="protein sequence ID" value="RZB48564.1"/>
    <property type="molecule type" value="Genomic_DNA"/>
</dbReference>
<evidence type="ECO:0000313" key="3">
    <source>
        <dbReference type="EMBL" id="RZB48564.1"/>
    </source>
</evidence>